<evidence type="ECO:0000256" key="1">
    <source>
        <dbReference type="ARBA" id="ARBA00004651"/>
    </source>
</evidence>
<keyword evidence="3 10" id="KW-0812">Transmembrane</keyword>
<dbReference type="RefSeq" id="WP_322876619.1">
    <property type="nucleotide sequence ID" value="NZ_JAVMIP010000001.1"/>
</dbReference>
<evidence type="ECO:0000256" key="9">
    <source>
        <dbReference type="ARBA" id="ARBA00049940"/>
    </source>
</evidence>
<dbReference type="GO" id="GO:0140114">
    <property type="term" value="P:cellular detoxification of fluoride"/>
    <property type="evidence" value="ECO:0007669"/>
    <property type="project" value="UniProtKB-UniRule"/>
</dbReference>
<proteinExistence type="inferred from homology"/>
<dbReference type="NCBIfam" id="TIGR00494">
    <property type="entry name" value="crcB"/>
    <property type="match status" value="1"/>
</dbReference>
<feature type="transmembrane region" description="Helical" evidence="10">
    <location>
        <begin position="6"/>
        <end position="24"/>
    </location>
</feature>
<dbReference type="PANTHER" id="PTHR28259">
    <property type="entry name" value="FLUORIDE EXPORT PROTEIN 1-RELATED"/>
    <property type="match status" value="1"/>
</dbReference>
<feature type="transmembrane region" description="Helical" evidence="10">
    <location>
        <begin position="36"/>
        <end position="57"/>
    </location>
</feature>
<evidence type="ECO:0000313" key="12">
    <source>
        <dbReference type="Proteomes" id="UP001268256"/>
    </source>
</evidence>
<keyword evidence="10" id="KW-0915">Sodium</keyword>
<comment type="function">
    <text evidence="9 10">Fluoride-specific ion channel. Important for reducing fluoride concentration in the cell, thus reducing its toxicity.</text>
</comment>
<dbReference type="GO" id="GO:0062054">
    <property type="term" value="F:fluoride channel activity"/>
    <property type="evidence" value="ECO:0007669"/>
    <property type="project" value="UniProtKB-UniRule"/>
</dbReference>
<feature type="transmembrane region" description="Helical" evidence="10">
    <location>
        <begin position="102"/>
        <end position="122"/>
    </location>
</feature>
<reference evidence="12" key="1">
    <citation type="submission" date="2023-07" db="EMBL/GenBank/DDBJ databases">
        <authorList>
            <person name="Luz R."/>
            <person name="Cordeiro R."/>
            <person name="Fonseca A."/>
            <person name="Goncalves V."/>
        </authorList>
    </citation>
    <scope>NUCLEOTIDE SEQUENCE [LARGE SCALE GENOMIC DNA]</scope>
    <source>
        <strain evidence="12">BACA0444</strain>
    </source>
</reference>
<evidence type="ECO:0000256" key="8">
    <source>
        <dbReference type="ARBA" id="ARBA00035585"/>
    </source>
</evidence>
<dbReference type="GO" id="GO:0005886">
    <property type="term" value="C:plasma membrane"/>
    <property type="evidence" value="ECO:0007669"/>
    <property type="project" value="UniProtKB-SubCell"/>
</dbReference>
<keyword evidence="10" id="KW-0813">Transport</keyword>
<comment type="caution">
    <text evidence="11">The sequence shown here is derived from an EMBL/GenBank/DDBJ whole genome shotgun (WGS) entry which is preliminary data.</text>
</comment>
<keyword evidence="4 10" id="KW-1133">Transmembrane helix</keyword>
<dbReference type="InterPro" id="IPR003691">
    <property type="entry name" value="FluC"/>
</dbReference>
<dbReference type="Proteomes" id="UP001268256">
    <property type="component" value="Unassembled WGS sequence"/>
</dbReference>
<evidence type="ECO:0000256" key="5">
    <source>
        <dbReference type="ARBA" id="ARBA00023136"/>
    </source>
</evidence>
<evidence type="ECO:0000256" key="10">
    <source>
        <dbReference type="HAMAP-Rule" id="MF_00454"/>
    </source>
</evidence>
<comment type="activity regulation">
    <text evidence="10">Na(+) is not transported, but it plays an essential structural role and its presence is essential for fluoride channel function.</text>
</comment>
<comment type="subcellular location">
    <subcellularLocation>
        <location evidence="1 10">Cell membrane</location>
        <topology evidence="1 10">Multi-pass membrane protein</topology>
    </subcellularLocation>
</comment>
<organism evidence="11 12">
    <name type="scientific">Pseudocalidococcus azoricus BACA0444</name>
    <dbReference type="NCBI Taxonomy" id="2918990"/>
    <lineage>
        <taxon>Bacteria</taxon>
        <taxon>Bacillati</taxon>
        <taxon>Cyanobacteriota</taxon>
        <taxon>Cyanophyceae</taxon>
        <taxon>Acaryochloridales</taxon>
        <taxon>Thermosynechococcaceae</taxon>
        <taxon>Pseudocalidococcus</taxon>
        <taxon>Pseudocalidococcus azoricus</taxon>
    </lineage>
</organism>
<evidence type="ECO:0000256" key="4">
    <source>
        <dbReference type="ARBA" id="ARBA00022989"/>
    </source>
</evidence>
<protein>
    <recommendedName>
        <fullName evidence="10">Fluoride-specific ion channel FluC</fullName>
    </recommendedName>
</protein>
<feature type="binding site" evidence="10">
    <location>
        <position position="77"/>
    </location>
    <ligand>
        <name>Na(+)</name>
        <dbReference type="ChEBI" id="CHEBI:29101"/>
        <note>structural</note>
    </ligand>
</feature>
<keyword evidence="12" id="KW-1185">Reference proteome</keyword>
<sequence>MITIPDPVWVAIGAVPGALCRYYLSLWALQRWGTKFPWGTLMVNVSGAFLIGFVAMWPWASSLPPGIKLMILTGFLGAYTTFSTYALDTVNLGRNRVGQKNWLYGIGSPLAGLGAGELGVLLGQHWF</sequence>
<dbReference type="HAMAP" id="MF_00454">
    <property type="entry name" value="FluC"/>
    <property type="match status" value="1"/>
</dbReference>
<keyword evidence="10" id="KW-0406">Ion transport</keyword>
<keyword evidence="2 10" id="KW-1003">Cell membrane</keyword>
<dbReference type="PANTHER" id="PTHR28259:SF1">
    <property type="entry name" value="FLUORIDE EXPORT PROTEIN 1-RELATED"/>
    <property type="match status" value="1"/>
</dbReference>
<accession>A0AAE4FPD5</accession>
<evidence type="ECO:0000256" key="3">
    <source>
        <dbReference type="ARBA" id="ARBA00022692"/>
    </source>
</evidence>
<evidence type="ECO:0000256" key="2">
    <source>
        <dbReference type="ARBA" id="ARBA00022475"/>
    </source>
</evidence>
<feature type="transmembrane region" description="Helical" evidence="10">
    <location>
        <begin position="69"/>
        <end position="90"/>
    </location>
</feature>
<dbReference type="GO" id="GO:0046872">
    <property type="term" value="F:metal ion binding"/>
    <property type="evidence" value="ECO:0007669"/>
    <property type="project" value="UniProtKB-KW"/>
</dbReference>
<evidence type="ECO:0000313" key="11">
    <source>
        <dbReference type="EMBL" id="MDS3859284.1"/>
    </source>
</evidence>
<dbReference type="EMBL" id="JAVMIP010000001">
    <property type="protein sequence ID" value="MDS3859284.1"/>
    <property type="molecule type" value="Genomic_DNA"/>
</dbReference>
<dbReference type="Pfam" id="PF02537">
    <property type="entry name" value="CRCB"/>
    <property type="match status" value="1"/>
</dbReference>
<dbReference type="AlphaFoldDB" id="A0AAE4FPD5"/>
<evidence type="ECO:0000256" key="7">
    <source>
        <dbReference type="ARBA" id="ARBA00035120"/>
    </source>
</evidence>
<gene>
    <name evidence="10 11" type="primary">crcB</name>
    <name evidence="10" type="synonym">fluC</name>
    <name evidence="11" type="ORF">RIF25_00545</name>
</gene>
<evidence type="ECO:0000256" key="6">
    <source>
        <dbReference type="ARBA" id="ARBA00023303"/>
    </source>
</evidence>
<name>A0AAE4FPD5_9CYAN</name>
<feature type="binding site" evidence="10">
    <location>
        <position position="80"/>
    </location>
    <ligand>
        <name>Na(+)</name>
        <dbReference type="ChEBI" id="CHEBI:29101"/>
        <note>structural</note>
    </ligand>
</feature>
<comment type="catalytic activity">
    <reaction evidence="8">
        <text>fluoride(in) = fluoride(out)</text>
        <dbReference type="Rhea" id="RHEA:76159"/>
        <dbReference type="ChEBI" id="CHEBI:17051"/>
    </reaction>
    <physiologicalReaction direction="left-to-right" evidence="8">
        <dbReference type="Rhea" id="RHEA:76160"/>
    </physiologicalReaction>
</comment>
<keyword evidence="10" id="KW-0479">Metal-binding</keyword>
<keyword evidence="5 10" id="KW-0472">Membrane</keyword>
<comment type="similarity">
    <text evidence="7 10">Belongs to the fluoride channel Fluc/FEX (TC 1.A.43) family.</text>
</comment>
<keyword evidence="6 10" id="KW-0407">Ion channel</keyword>